<evidence type="ECO:0000313" key="2">
    <source>
        <dbReference type="Proteomes" id="UP001153404"/>
    </source>
</evidence>
<dbReference type="EMBL" id="JAPDIA010000003">
    <property type="protein sequence ID" value="MDG0809305.1"/>
    <property type="molecule type" value="Genomic_DNA"/>
</dbReference>
<dbReference type="InterPro" id="IPR036291">
    <property type="entry name" value="NAD(P)-bd_dom_sf"/>
</dbReference>
<dbReference type="SUPFAM" id="SSF51735">
    <property type="entry name" value="NAD(P)-binding Rossmann-fold domains"/>
    <property type="match status" value="1"/>
</dbReference>
<dbReference type="AlphaFoldDB" id="A0A9X4QS74"/>
<comment type="caution">
    <text evidence="1">The sequence shown here is derived from an EMBL/GenBank/DDBJ whole genome shotgun (WGS) entry which is preliminary data.</text>
</comment>
<keyword evidence="2" id="KW-1185">Reference proteome</keyword>
<proteinExistence type="predicted"/>
<dbReference type="RefSeq" id="WP_277530531.1">
    <property type="nucleotide sequence ID" value="NZ_JAPDIA010000003.1"/>
</dbReference>
<sequence length="76" mass="8272">MSGIIAITGASSGIGLATALKLAQEGWIVYAGTRHVERDRELYAGQDNLYWVEMEVTDVSSLEAAFGRIERERGNA</sequence>
<protein>
    <submittedName>
        <fullName evidence="1">SDR family NAD(P)-dependent oxidoreductase</fullName>
    </submittedName>
</protein>
<evidence type="ECO:0000313" key="1">
    <source>
        <dbReference type="EMBL" id="MDG0809305.1"/>
    </source>
</evidence>
<dbReference type="Pfam" id="PF00106">
    <property type="entry name" value="adh_short"/>
    <property type="match status" value="1"/>
</dbReference>
<gene>
    <name evidence="1" type="ORF">OMP40_07865</name>
</gene>
<reference evidence="1" key="1">
    <citation type="submission" date="2022-10" db="EMBL/GenBank/DDBJ databases">
        <title>Comparative genomic analysis of Cohnella hashimotonis sp. nov., isolated from the International Space Station.</title>
        <authorList>
            <person name="Simpson A."/>
            <person name="Venkateswaran K."/>
        </authorList>
    </citation>
    <scope>NUCLEOTIDE SEQUENCE</scope>
    <source>
        <strain evidence="1">DSM 28161</strain>
    </source>
</reference>
<dbReference type="InterPro" id="IPR002347">
    <property type="entry name" value="SDR_fam"/>
</dbReference>
<dbReference type="Proteomes" id="UP001153404">
    <property type="component" value="Unassembled WGS sequence"/>
</dbReference>
<name>A0A9X4QS74_9BACL</name>
<accession>A0A9X4QS74</accession>
<dbReference type="Gene3D" id="3.40.50.720">
    <property type="entry name" value="NAD(P)-binding Rossmann-like Domain"/>
    <property type="match status" value="1"/>
</dbReference>
<organism evidence="1 2">
    <name type="scientific">Cohnella rhizosphaerae</name>
    <dbReference type="NCBI Taxonomy" id="1457232"/>
    <lineage>
        <taxon>Bacteria</taxon>
        <taxon>Bacillati</taxon>
        <taxon>Bacillota</taxon>
        <taxon>Bacilli</taxon>
        <taxon>Bacillales</taxon>
        <taxon>Paenibacillaceae</taxon>
        <taxon>Cohnella</taxon>
    </lineage>
</organism>